<dbReference type="InterPro" id="IPR050471">
    <property type="entry name" value="AB_hydrolase"/>
</dbReference>
<dbReference type="InterPro" id="IPR000073">
    <property type="entry name" value="AB_hydrolase_1"/>
</dbReference>
<keyword evidence="4" id="KW-1185">Reference proteome</keyword>
<dbReference type="Proteomes" id="UP000316270">
    <property type="component" value="Chromosome 8"/>
</dbReference>
<dbReference type="AlphaFoldDB" id="A0A517LAH7"/>
<evidence type="ECO:0000313" key="4">
    <source>
        <dbReference type="Proteomes" id="UP000316270"/>
    </source>
</evidence>
<evidence type="ECO:0000313" key="3">
    <source>
        <dbReference type="EMBL" id="QDS72625.1"/>
    </source>
</evidence>
<dbReference type="STRING" id="50376.A0A517LAH7"/>
<feature type="region of interest" description="Disordered" evidence="1">
    <location>
        <begin position="1"/>
        <end position="83"/>
    </location>
</feature>
<sequence length="1073" mass="117054">METTALERPPIPKRRTNRAWSDATYDERSKGAQSTSGTAPPVPPATPVKACPSTSIPNPDSRRRTAPSFGLVKKRRDKGPQPEQVISSLIDSLADISFDRPPSPARLSNGATAYPSASLLRKKASFAGSAGTAVAMDYDSYRRALTDDFLVADDAAEPPVVRTTKRPSGLSDVTSPNKAHQHPLGSYLRNGYARSTSALSINSRDDDTKSISKISIEAVRRRSLASASRESLEYRLSAKKGQKSVISPTKDRIRSSKEQEHSGHMPNGVIVSDNLYDPNDYRSSPRRVGHSTNHTIEEEPSLAYPPPIPRAAEPLSIKDGKRPMADDCGLDVLASNGPAVPSRRSSLRRDTSLPRPARSAHSRAMNGCLPEEDEGQIAARTDPLDGAAAEVTNRIRELKAKKEEREREARRFLTAQPRSGHHPELDSASDAPIAPLRRSPEGSKSAAKSILVSQLGPIHVPSQGIAPNGTSRTFTTTTTTTSTTRPTTPLTPMVLPINYSYVLRSLDENHTTPSVKPASTEASISSSLGTTPGIPSDIQQRRKSVAVGGRSAITRSVTSKTTGSAWTGHADLKDPPLDARDDSPLERQSIDTNSTEDTPNRLRKSSSFKFKKRRWSHPDLPLGAERKSSMRASDLAVRPPEKPEKIVEERPSSSGSVDRDVNCFIHAPRLSQKIRHHASGRTITFSEVGDPKGNVVFCCVGMGLTRYVTAFYDELALTLNLRLITPDRPGVGGSQGDPNGTPLSWPDDVLAICQALHISKFSIMAHSAGAIYALATALRMPQHIRGRVHLLAPWIPPSQMAPIGITKQDPPPGAQLPKSQRFLRVLPAPFLRVANTGFLSAASSSLSPNGTSTPKREKKRKSLLSNKDKDWADSRNSSPAPVTRNLTEPLLDTRRESIMLMDQQNMPDGPRLLTSKSMLDLQSPSLQQTSAHQRQRSLEEDLARREDYDSKLTLAIWALATTNANPAIDLLTCLERNQTIGFMYKDITRAVVIHHGSKDTRVPVENVKWLGTAMRRCEVRVLEGEGHGLMASATVMGGVLEEVGREWRDWEEAVEKGERTLAYLAGAADKRGR</sequence>
<feature type="region of interest" description="Disordered" evidence="1">
    <location>
        <begin position="510"/>
        <end position="658"/>
    </location>
</feature>
<dbReference type="PANTHER" id="PTHR43433:SF10">
    <property type="entry name" value="AB HYDROLASE-1 DOMAIN-CONTAINING PROTEIN"/>
    <property type="match status" value="1"/>
</dbReference>
<dbReference type="EMBL" id="CP042192">
    <property type="protein sequence ID" value="QDS72625.1"/>
    <property type="molecule type" value="Genomic_DNA"/>
</dbReference>
<feature type="region of interest" description="Disordered" evidence="1">
    <location>
        <begin position="234"/>
        <end position="363"/>
    </location>
</feature>
<feature type="compositionally biased region" description="Basic and acidic residues" evidence="1">
    <location>
        <begin position="639"/>
        <end position="658"/>
    </location>
</feature>
<feature type="region of interest" description="Disordered" evidence="1">
    <location>
        <begin position="396"/>
        <end position="445"/>
    </location>
</feature>
<feature type="compositionally biased region" description="Basic and acidic residues" evidence="1">
    <location>
        <begin position="570"/>
        <end position="589"/>
    </location>
</feature>
<feature type="domain" description="AB hydrolase-1" evidence="2">
    <location>
        <begin position="696"/>
        <end position="809"/>
    </location>
</feature>
<feature type="compositionally biased region" description="Low complexity" evidence="1">
    <location>
        <begin position="470"/>
        <end position="491"/>
    </location>
</feature>
<gene>
    <name evidence="3" type="ORF">FKW77_002217</name>
</gene>
<feature type="compositionally biased region" description="Polar residues" evidence="1">
    <location>
        <begin position="874"/>
        <end position="886"/>
    </location>
</feature>
<dbReference type="Gene3D" id="3.40.50.1820">
    <property type="entry name" value="alpha/beta hydrolase"/>
    <property type="match status" value="1"/>
</dbReference>
<feature type="compositionally biased region" description="Polar residues" evidence="1">
    <location>
        <begin position="842"/>
        <end position="853"/>
    </location>
</feature>
<dbReference type="OrthoDB" id="435520at2759"/>
<feature type="compositionally biased region" description="Basic and acidic residues" evidence="1">
    <location>
        <begin position="316"/>
        <end position="325"/>
    </location>
</feature>
<feature type="compositionally biased region" description="Basic and acidic residues" evidence="1">
    <location>
        <begin position="249"/>
        <end position="263"/>
    </location>
</feature>
<name>A0A517LAH7_9PEZI</name>
<feature type="compositionally biased region" description="Polar residues" evidence="1">
    <location>
        <begin position="520"/>
        <end position="530"/>
    </location>
</feature>
<dbReference type="PANTHER" id="PTHR43433">
    <property type="entry name" value="HYDROLASE, ALPHA/BETA FOLD FAMILY PROTEIN"/>
    <property type="match status" value="1"/>
</dbReference>
<feature type="compositionally biased region" description="Polar residues" evidence="1">
    <location>
        <begin position="553"/>
        <end position="565"/>
    </location>
</feature>
<feature type="region of interest" description="Disordered" evidence="1">
    <location>
        <begin position="842"/>
        <end position="890"/>
    </location>
</feature>
<feature type="compositionally biased region" description="Basic and acidic residues" evidence="1">
    <location>
        <begin position="396"/>
        <end position="411"/>
    </location>
</feature>
<evidence type="ECO:0000256" key="1">
    <source>
        <dbReference type="SAM" id="MobiDB-lite"/>
    </source>
</evidence>
<dbReference type="SUPFAM" id="SSF53474">
    <property type="entry name" value="alpha/beta-Hydrolases"/>
    <property type="match status" value="1"/>
</dbReference>
<protein>
    <recommendedName>
        <fullName evidence="2">AB hydrolase-1 domain-containing protein</fullName>
    </recommendedName>
</protein>
<feature type="compositionally biased region" description="Basic residues" evidence="1">
    <location>
        <begin position="601"/>
        <end position="615"/>
    </location>
</feature>
<reference evidence="3 4" key="1">
    <citation type="submission" date="2019-07" db="EMBL/GenBank/DDBJ databases">
        <title>Finished genome of Venturia effusa.</title>
        <authorList>
            <person name="Young C.A."/>
            <person name="Cox M.P."/>
            <person name="Ganley A.R.D."/>
            <person name="David W.J."/>
        </authorList>
    </citation>
    <scope>NUCLEOTIDE SEQUENCE [LARGE SCALE GENOMIC DNA]</scope>
    <source>
        <strain evidence="4">albino</strain>
    </source>
</reference>
<feature type="region of interest" description="Disordered" evidence="1">
    <location>
        <begin position="160"/>
        <end position="185"/>
    </location>
</feature>
<proteinExistence type="predicted"/>
<organism evidence="3 4">
    <name type="scientific">Venturia effusa</name>
    <dbReference type="NCBI Taxonomy" id="50376"/>
    <lineage>
        <taxon>Eukaryota</taxon>
        <taxon>Fungi</taxon>
        <taxon>Dikarya</taxon>
        <taxon>Ascomycota</taxon>
        <taxon>Pezizomycotina</taxon>
        <taxon>Dothideomycetes</taxon>
        <taxon>Pleosporomycetidae</taxon>
        <taxon>Venturiales</taxon>
        <taxon>Venturiaceae</taxon>
        <taxon>Venturia</taxon>
    </lineage>
</organism>
<evidence type="ECO:0000259" key="2">
    <source>
        <dbReference type="Pfam" id="PF00561"/>
    </source>
</evidence>
<accession>A0A517LAH7</accession>
<dbReference type="Pfam" id="PF00561">
    <property type="entry name" value="Abhydrolase_1"/>
    <property type="match status" value="1"/>
</dbReference>
<feature type="region of interest" description="Disordered" evidence="1">
    <location>
        <begin position="461"/>
        <end position="491"/>
    </location>
</feature>
<dbReference type="InterPro" id="IPR029058">
    <property type="entry name" value="AB_hydrolase_fold"/>
</dbReference>